<organism evidence="9 10">
    <name type="scientific">Salipiger mucosus DSM 16094</name>
    <dbReference type="NCBI Taxonomy" id="1123237"/>
    <lineage>
        <taxon>Bacteria</taxon>
        <taxon>Pseudomonadati</taxon>
        <taxon>Pseudomonadota</taxon>
        <taxon>Alphaproteobacteria</taxon>
        <taxon>Rhodobacterales</taxon>
        <taxon>Roseobacteraceae</taxon>
        <taxon>Salipiger</taxon>
    </lineage>
</organism>
<dbReference type="GO" id="GO:0010181">
    <property type="term" value="F:FMN binding"/>
    <property type="evidence" value="ECO:0007669"/>
    <property type="project" value="InterPro"/>
</dbReference>
<keyword evidence="3 7" id="KW-0288">FMN</keyword>
<dbReference type="CDD" id="cd02809">
    <property type="entry name" value="alpha_hydroxyacid_oxid_FMN"/>
    <property type="match status" value="1"/>
</dbReference>
<comment type="cofactor">
    <cofactor evidence="1">
        <name>FMN</name>
        <dbReference type="ChEBI" id="CHEBI:58210"/>
    </cofactor>
</comment>
<evidence type="ECO:0000313" key="9">
    <source>
        <dbReference type="EMBL" id="EPX85800.1"/>
    </source>
</evidence>
<dbReference type="InterPro" id="IPR000262">
    <property type="entry name" value="FMN-dep_DH"/>
</dbReference>
<feature type="binding site" evidence="7">
    <location>
        <position position="132"/>
    </location>
    <ligand>
        <name>glyoxylate</name>
        <dbReference type="ChEBI" id="CHEBI:36655"/>
    </ligand>
</feature>
<feature type="binding site" evidence="7">
    <location>
        <position position="278"/>
    </location>
    <ligand>
        <name>glyoxylate</name>
        <dbReference type="ChEBI" id="CHEBI:36655"/>
    </ligand>
</feature>
<dbReference type="SUPFAM" id="SSF51395">
    <property type="entry name" value="FMN-linked oxidoreductases"/>
    <property type="match status" value="1"/>
</dbReference>
<gene>
    <name evidence="9" type="ORF">Salmuc_01897</name>
</gene>
<dbReference type="Gene3D" id="3.20.20.70">
    <property type="entry name" value="Aldolase class I"/>
    <property type="match status" value="1"/>
</dbReference>
<evidence type="ECO:0000256" key="4">
    <source>
        <dbReference type="ARBA" id="ARBA00023002"/>
    </source>
</evidence>
<sequence>MTSLDQAADISDLRRLARKRLPRFLFDFIDGGAGAEVTLRANEGDFGAWGLAPRVGVDVAERHTRTDIVGYDSALPLMLAPTGLAGLFRPGGEGAAARAARDAGIPFCLSTNSVASIEELATQAPGGDRWFQYYFLKDEGLTDRMLERAREHGYRVLCLTLDLPVQGRRHRDVRNGFTVPPRLTPQTVLDAALHPAWSLGYLRHGVSFGNFETAQMGGGISTITQHIAALCDSGADWDTVRHVMAKWDGPVVVKGVLHPDDARRAVDLGAATVIVSNHGGRQLDAVPSAVAALPAVAKAVAGRAQVLLDGGVRRGSDIVVARALGADACMIGRPFLWGLAAAGEAGVTRAIEMLAGELDTALALLGRPDVGEIDAEAVFRR</sequence>
<proteinExistence type="inferred from homology"/>
<feature type="binding site" evidence="7">
    <location>
        <position position="169"/>
    </location>
    <ligand>
        <name>glyoxylate</name>
        <dbReference type="ChEBI" id="CHEBI:36655"/>
    </ligand>
</feature>
<evidence type="ECO:0000256" key="1">
    <source>
        <dbReference type="ARBA" id="ARBA00001917"/>
    </source>
</evidence>
<feature type="binding site" evidence="7">
    <location>
        <begin position="332"/>
        <end position="333"/>
    </location>
    <ligand>
        <name>FMN</name>
        <dbReference type="ChEBI" id="CHEBI:58210"/>
    </ligand>
</feature>
<evidence type="ECO:0000256" key="7">
    <source>
        <dbReference type="PIRSR" id="PIRSR000138-2"/>
    </source>
</evidence>
<comment type="caution">
    <text evidence="9">The sequence shown here is derived from an EMBL/GenBank/DDBJ whole genome shotgun (WGS) entry which is preliminary data.</text>
</comment>
<dbReference type="HOGENOM" id="CLU_020639_0_0_5"/>
<feature type="binding site" evidence="7">
    <location>
        <position position="254"/>
    </location>
    <ligand>
        <name>FMN</name>
        <dbReference type="ChEBI" id="CHEBI:58210"/>
    </ligand>
</feature>
<dbReference type="GO" id="GO:0004460">
    <property type="term" value="F:L-lactate dehydrogenase (cytochrome) activity"/>
    <property type="evidence" value="ECO:0007669"/>
    <property type="project" value="UniProtKB-EC"/>
</dbReference>
<keyword evidence="10" id="KW-1185">Reference proteome</keyword>
<comment type="similarity">
    <text evidence="5">Belongs to the FMN-dependent alpha-hydroxy acid dehydrogenase family.</text>
</comment>
<feature type="domain" description="FMN hydroxy acid dehydrogenase" evidence="8">
    <location>
        <begin position="2"/>
        <end position="381"/>
    </location>
</feature>
<feature type="active site" description="Proton acceptor" evidence="6">
    <location>
        <position position="278"/>
    </location>
</feature>
<dbReference type="InterPro" id="IPR012133">
    <property type="entry name" value="Alpha-hydoxy_acid_DH_FMN"/>
</dbReference>
<feature type="binding site" evidence="7">
    <location>
        <begin position="81"/>
        <end position="83"/>
    </location>
    <ligand>
        <name>FMN</name>
        <dbReference type="ChEBI" id="CHEBI:58210"/>
    </ligand>
</feature>
<dbReference type="GO" id="GO:0004459">
    <property type="term" value="F:L-lactate dehydrogenase (NAD+) activity"/>
    <property type="evidence" value="ECO:0007669"/>
    <property type="project" value="TreeGrafter"/>
</dbReference>
<dbReference type="FunFam" id="3.20.20.70:FF:000029">
    <property type="entry name" value="L-lactate dehydrogenase"/>
    <property type="match status" value="1"/>
</dbReference>
<dbReference type="PIRSF" id="PIRSF000138">
    <property type="entry name" value="Al-hdrx_acd_dh"/>
    <property type="match status" value="1"/>
</dbReference>
<evidence type="ECO:0000256" key="6">
    <source>
        <dbReference type="PIRSR" id="PIRSR000138-1"/>
    </source>
</evidence>
<evidence type="ECO:0000256" key="2">
    <source>
        <dbReference type="ARBA" id="ARBA00022630"/>
    </source>
</evidence>
<evidence type="ECO:0000313" key="10">
    <source>
        <dbReference type="Proteomes" id="UP000015347"/>
    </source>
</evidence>
<dbReference type="EC" id="1.1.2.3" evidence="9"/>
<evidence type="ECO:0000256" key="3">
    <source>
        <dbReference type="ARBA" id="ARBA00022643"/>
    </source>
</evidence>
<feature type="binding site" evidence="7">
    <location>
        <position position="276"/>
    </location>
    <ligand>
        <name>FMN</name>
        <dbReference type="ChEBI" id="CHEBI:58210"/>
    </ligand>
</feature>
<dbReference type="InterPro" id="IPR013785">
    <property type="entry name" value="Aldolase_TIM"/>
</dbReference>
<dbReference type="PANTHER" id="PTHR10578">
    <property type="entry name" value="S -2-HYDROXY-ACID OXIDASE-RELATED"/>
    <property type="match status" value="1"/>
</dbReference>
<dbReference type="InterPro" id="IPR037396">
    <property type="entry name" value="FMN_HAD"/>
</dbReference>
<dbReference type="Pfam" id="PF01070">
    <property type="entry name" value="FMN_dh"/>
    <property type="match status" value="1"/>
</dbReference>
<feature type="binding site" evidence="7">
    <location>
        <position position="281"/>
    </location>
    <ligand>
        <name>glyoxylate</name>
        <dbReference type="ChEBI" id="CHEBI:36655"/>
    </ligand>
</feature>
<feature type="binding site" evidence="7">
    <location>
        <position position="110"/>
    </location>
    <ligand>
        <name>FMN</name>
        <dbReference type="ChEBI" id="CHEBI:58210"/>
    </ligand>
</feature>
<keyword evidence="4 9" id="KW-0560">Oxidoreductase</keyword>
<dbReference type="OrthoDB" id="9770452at2"/>
<evidence type="ECO:0000259" key="8">
    <source>
        <dbReference type="PROSITE" id="PS51349"/>
    </source>
</evidence>
<dbReference type="RefSeq" id="WP_020038822.1">
    <property type="nucleotide sequence ID" value="NZ_KE557273.1"/>
</dbReference>
<dbReference type="GO" id="GO:0009060">
    <property type="term" value="P:aerobic respiration"/>
    <property type="evidence" value="ECO:0007669"/>
    <property type="project" value="TreeGrafter"/>
</dbReference>
<dbReference type="EMBL" id="APVH01000007">
    <property type="protein sequence ID" value="EPX85800.1"/>
    <property type="molecule type" value="Genomic_DNA"/>
</dbReference>
<protein>
    <submittedName>
        <fullName evidence="9">L-lactate dehydrogenase</fullName>
        <ecNumber evidence="9">1.1.2.3</ecNumber>
    </submittedName>
</protein>
<dbReference type="Proteomes" id="UP000015347">
    <property type="component" value="Unassembled WGS sequence"/>
</dbReference>
<name>S9S6H0_9RHOB</name>
<accession>S9S6H0</accession>
<dbReference type="PROSITE" id="PS00557">
    <property type="entry name" value="FMN_HYDROXY_ACID_DH_1"/>
    <property type="match status" value="1"/>
</dbReference>
<dbReference type="PANTHER" id="PTHR10578:SF107">
    <property type="entry name" value="2-HYDROXYACID OXIDASE 1"/>
    <property type="match status" value="1"/>
</dbReference>
<feature type="binding site" evidence="7">
    <location>
        <begin position="309"/>
        <end position="313"/>
    </location>
    <ligand>
        <name>FMN</name>
        <dbReference type="ChEBI" id="CHEBI:58210"/>
    </ligand>
</feature>
<dbReference type="InterPro" id="IPR008259">
    <property type="entry name" value="FMN_hydac_DH_AS"/>
</dbReference>
<feature type="binding site" evidence="7">
    <location>
        <position position="134"/>
    </location>
    <ligand>
        <name>glyoxylate</name>
        <dbReference type="ChEBI" id="CHEBI:36655"/>
    </ligand>
</feature>
<dbReference type="PROSITE" id="PS51349">
    <property type="entry name" value="FMN_HYDROXY_ACID_DH_2"/>
    <property type="match status" value="1"/>
</dbReference>
<evidence type="ECO:0000256" key="5">
    <source>
        <dbReference type="ARBA" id="ARBA00024042"/>
    </source>
</evidence>
<feature type="binding site" evidence="7">
    <location>
        <position position="160"/>
    </location>
    <ligand>
        <name>FMN</name>
        <dbReference type="ChEBI" id="CHEBI:58210"/>
    </ligand>
</feature>
<reference evidence="10" key="1">
    <citation type="journal article" date="2014" name="Stand. Genomic Sci.">
        <title>Genome sequence of the exopolysaccharide-producing Salipiger mucosus type strain (DSM 16094(T)), a moderately halophilic member of the Roseobacter clade.</title>
        <authorList>
            <person name="Riedel T."/>
            <person name="Spring S."/>
            <person name="Fiebig A."/>
            <person name="Petersen J."/>
            <person name="Kyrpides N.C."/>
            <person name="Goker M."/>
            <person name="Klenk H.P."/>
        </authorList>
    </citation>
    <scope>NUCLEOTIDE SEQUENCE [LARGE SCALE GENOMIC DNA]</scope>
    <source>
        <strain evidence="10">DSM 16094</strain>
    </source>
</reference>
<keyword evidence="2 7" id="KW-0285">Flavoprotein</keyword>
<dbReference type="eggNOG" id="COG1304">
    <property type="taxonomic scope" value="Bacteria"/>
</dbReference>
<dbReference type="GO" id="GO:0005886">
    <property type="term" value="C:plasma membrane"/>
    <property type="evidence" value="ECO:0007669"/>
    <property type="project" value="TreeGrafter"/>
</dbReference>
<dbReference type="AlphaFoldDB" id="S9S6H0"/>
<dbReference type="STRING" id="1123237.Salmuc_01897"/>